<gene>
    <name evidence="3" type="ORF">ACFO8Q_08380</name>
</gene>
<proteinExistence type="predicted"/>
<accession>A0ABV9Q0T4</accession>
<feature type="chain" id="PRO_5045141854" evidence="2">
    <location>
        <begin position="23"/>
        <end position="298"/>
    </location>
</feature>
<dbReference type="Proteomes" id="UP001596002">
    <property type="component" value="Unassembled WGS sequence"/>
</dbReference>
<dbReference type="Pfam" id="PF13620">
    <property type="entry name" value="CarboxypepD_reg"/>
    <property type="match status" value="1"/>
</dbReference>
<evidence type="ECO:0000313" key="4">
    <source>
        <dbReference type="Proteomes" id="UP001596002"/>
    </source>
</evidence>
<comment type="caution">
    <text evidence="3">The sequence shown here is derived from an EMBL/GenBank/DDBJ whole genome shotgun (WGS) entry which is preliminary data.</text>
</comment>
<keyword evidence="2" id="KW-0732">Signal</keyword>
<feature type="compositionally biased region" description="Basic and acidic residues" evidence="1">
    <location>
        <begin position="151"/>
        <end position="164"/>
    </location>
</feature>
<dbReference type="InterPro" id="IPR008969">
    <property type="entry name" value="CarboxyPept-like_regulatory"/>
</dbReference>
<protein>
    <submittedName>
        <fullName evidence="3">Carboxypeptidase-like regulatory domain-containing protein</fullName>
    </submittedName>
</protein>
<evidence type="ECO:0000256" key="2">
    <source>
        <dbReference type="SAM" id="SignalP"/>
    </source>
</evidence>
<reference evidence="4" key="1">
    <citation type="journal article" date="2019" name="Int. J. Syst. Evol. Microbiol.">
        <title>The Global Catalogue of Microorganisms (GCM) 10K type strain sequencing project: providing services to taxonomists for standard genome sequencing and annotation.</title>
        <authorList>
            <consortium name="The Broad Institute Genomics Platform"/>
            <consortium name="The Broad Institute Genome Sequencing Center for Infectious Disease"/>
            <person name="Wu L."/>
            <person name="Ma J."/>
        </authorList>
    </citation>
    <scope>NUCLEOTIDE SEQUENCE [LARGE SCALE GENOMIC DNA]</scope>
    <source>
        <strain evidence="4">WYCCWR 12678</strain>
    </source>
</reference>
<feature type="signal peptide" evidence="2">
    <location>
        <begin position="1"/>
        <end position="22"/>
    </location>
</feature>
<dbReference type="RefSeq" id="WP_380025304.1">
    <property type="nucleotide sequence ID" value="NZ_JBHSHC010000054.1"/>
</dbReference>
<dbReference type="SUPFAM" id="SSF49464">
    <property type="entry name" value="Carboxypeptidase regulatory domain-like"/>
    <property type="match status" value="1"/>
</dbReference>
<keyword evidence="4" id="KW-1185">Reference proteome</keyword>
<dbReference type="Gene3D" id="2.60.40.1120">
    <property type="entry name" value="Carboxypeptidase-like, regulatory domain"/>
    <property type="match status" value="1"/>
</dbReference>
<evidence type="ECO:0000256" key="1">
    <source>
        <dbReference type="SAM" id="MobiDB-lite"/>
    </source>
</evidence>
<sequence>MKKLGITSLVAALLFGASTYSAVASSANPATQSQINGRITTQLVIPFAGLPAPTEQERKQLLSGGWVETSEGFVRTYPLSNATVSVDNQIVQTDANGNFVINNVSAGNQKVTIKHPRFNDMSVDVQVEKGKSAYLTASNKTNFLTFMEEPDSTKQKDKKVKKDGTVQPLYDPSDPYRGGYAGEQLIPDGDHNDAKYGNLSYVTCNRFNGYGGDQIYYNKWKHPWAAGVNMTQSDCDVGLGSYNAPCLNSTNGDYADDPNARYCKSWSLDVKSSATCSQLSSHRPLYHKHTGWYSPSGY</sequence>
<feature type="region of interest" description="Disordered" evidence="1">
    <location>
        <begin position="149"/>
        <end position="174"/>
    </location>
</feature>
<organism evidence="3 4">
    <name type="scientific">Effusibacillus consociatus</name>
    <dbReference type="NCBI Taxonomy" id="1117041"/>
    <lineage>
        <taxon>Bacteria</taxon>
        <taxon>Bacillati</taxon>
        <taxon>Bacillota</taxon>
        <taxon>Bacilli</taxon>
        <taxon>Bacillales</taxon>
        <taxon>Alicyclobacillaceae</taxon>
        <taxon>Effusibacillus</taxon>
    </lineage>
</organism>
<evidence type="ECO:0000313" key="3">
    <source>
        <dbReference type="EMBL" id="MFC4767379.1"/>
    </source>
</evidence>
<name>A0ABV9Q0T4_9BACL</name>
<dbReference type="EMBL" id="JBHSHC010000054">
    <property type="protein sequence ID" value="MFC4767379.1"/>
    <property type="molecule type" value="Genomic_DNA"/>
</dbReference>